<protein>
    <submittedName>
        <fullName evidence="1">Innexin</fullName>
    </submittedName>
</protein>
<reference evidence="2" key="1">
    <citation type="submission" date="2021-01" db="EMBL/GenBank/DDBJ databases">
        <title>Caligus Genome Assembly.</title>
        <authorList>
            <person name="Gallardo-Escarate C."/>
        </authorList>
    </citation>
    <scope>NUCLEOTIDE SEQUENCE [LARGE SCALE GENOMIC DNA]</scope>
</reference>
<evidence type="ECO:0000313" key="1">
    <source>
        <dbReference type="EMBL" id="QQP58450.1"/>
    </source>
</evidence>
<feature type="non-terminal residue" evidence="1">
    <location>
        <position position="1"/>
    </location>
</feature>
<keyword evidence="2" id="KW-1185">Reference proteome</keyword>
<sequence length="158" mass="17300">MTHRHIILPMGDLHDVVPSGNHAFTLQMWSFLEGGLIASFGPEGKASIILYDETKMEEESVVMDKPSFITTTSISYNSFAAKSSIISFSSSLLGHRHFPSGEVSLLWLECVSVLSYDKAERENNINPFCQTFPTEVSCTVPNIGAAGGEQFHNGLCVL</sequence>
<proteinExistence type="predicted"/>
<dbReference type="AlphaFoldDB" id="A0A7T8KMC6"/>
<dbReference type="Proteomes" id="UP000595437">
    <property type="component" value="Chromosome 2"/>
</dbReference>
<name>A0A7T8KMC6_CALRO</name>
<organism evidence="1 2">
    <name type="scientific">Caligus rogercresseyi</name>
    <name type="common">Sea louse</name>
    <dbReference type="NCBI Taxonomy" id="217165"/>
    <lineage>
        <taxon>Eukaryota</taxon>
        <taxon>Metazoa</taxon>
        <taxon>Ecdysozoa</taxon>
        <taxon>Arthropoda</taxon>
        <taxon>Crustacea</taxon>
        <taxon>Multicrustacea</taxon>
        <taxon>Hexanauplia</taxon>
        <taxon>Copepoda</taxon>
        <taxon>Siphonostomatoida</taxon>
        <taxon>Caligidae</taxon>
        <taxon>Caligus</taxon>
    </lineage>
</organism>
<gene>
    <name evidence="1" type="ORF">FKW44_003773</name>
</gene>
<accession>A0A7T8KMC6</accession>
<dbReference type="EMBL" id="CP045891">
    <property type="protein sequence ID" value="QQP58450.1"/>
    <property type="molecule type" value="Genomic_DNA"/>
</dbReference>
<evidence type="ECO:0000313" key="2">
    <source>
        <dbReference type="Proteomes" id="UP000595437"/>
    </source>
</evidence>